<dbReference type="EMBL" id="WOWK01000130">
    <property type="protein sequence ID" value="KAF0317453.1"/>
    <property type="molecule type" value="Genomic_DNA"/>
</dbReference>
<feature type="region of interest" description="Disordered" evidence="1">
    <location>
        <begin position="363"/>
        <end position="387"/>
    </location>
</feature>
<keyword evidence="3" id="KW-1185">Reference proteome</keyword>
<name>A0A8H3ZFQ2_9PEZI</name>
<dbReference type="OrthoDB" id="5430750at2759"/>
<comment type="caution">
    <text evidence="2">The sequence shown here is derived from an EMBL/GenBank/DDBJ whole genome shotgun (WGS) entry which is preliminary data.</text>
</comment>
<proteinExistence type="predicted"/>
<feature type="compositionally biased region" description="Low complexity" evidence="1">
    <location>
        <begin position="364"/>
        <end position="376"/>
    </location>
</feature>
<protein>
    <submittedName>
        <fullName evidence="2">Mg2+ transporter</fullName>
    </submittedName>
</protein>
<organism evidence="2 3">
    <name type="scientific">Colletotrichum asianum</name>
    <dbReference type="NCBI Taxonomy" id="702518"/>
    <lineage>
        <taxon>Eukaryota</taxon>
        <taxon>Fungi</taxon>
        <taxon>Dikarya</taxon>
        <taxon>Ascomycota</taxon>
        <taxon>Pezizomycotina</taxon>
        <taxon>Sordariomycetes</taxon>
        <taxon>Hypocreomycetidae</taxon>
        <taxon>Glomerellales</taxon>
        <taxon>Glomerellaceae</taxon>
        <taxon>Colletotrichum</taxon>
        <taxon>Colletotrichum gloeosporioides species complex</taxon>
    </lineage>
</organism>
<evidence type="ECO:0000313" key="2">
    <source>
        <dbReference type="EMBL" id="KAF0317453.1"/>
    </source>
</evidence>
<gene>
    <name evidence="2" type="ORF">GQ607_015304</name>
</gene>
<dbReference type="AlphaFoldDB" id="A0A8H3ZFQ2"/>
<evidence type="ECO:0000313" key="3">
    <source>
        <dbReference type="Proteomes" id="UP000434172"/>
    </source>
</evidence>
<dbReference type="Proteomes" id="UP000434172">
    <property type="component" value="Unassembled WGS sequence"/>
</dbReference>
<feature type="region of interest" description="Disordered" evidence="1">
    <location>
        <begin position="196"/>
        <end position="224"/>
    </location>
</feature>
<accession>A0A8H3ZFQ2</accession>
<sequence>MWLNLLSEGIMEDYVFGLRERNTEQGSPTEEYHALSAKLFSPQAAGVVLADTRAGVEGHFDIVYRADLPSLSGGSTETDNDNHHNDDDDTLFFESHLGDEDSSLDDTIDLTMSFSELSSGTRQASTPGFRENAGYAEVPELFRLDKQVDVDFRQHETRRSSVSQREDMVSNYVEETRFTMPFRRMTRSMSFGTEASYPATHPYVNGRRRGRQRNSSRGSSFRYARDSPLDPEYCSSWYDRRKSFETSSNYAQSGRKPRTGSVGGTYSADQSFTWLPSLDFAEVGFVPFFAWRLTWSDDKRSRSEIEKTISQLLDNLNISLARDKFGKWYKASFQCSESEVMERFDSIIRHVYSERESVNDLGQSKSASLDDGSSSGQPQSEVSTDSFRLRGDHLRTRKRSLEINDSNLSEQIRVSQDMLSAFLPHDGGIVSHPLYRRFWGSVLLWAIDMSYEQEDQPWFALKPISSPVPLDSSYEKDATALSRCQQCDNEEGYQSPDDALDRWHEHHANSACPQRAKQGRPFDDPCFVRIYQIVLDTNDRPSITGLRSSAFASSLVFQSDMRDLVERAEELHKMTPLPSSLVEAFERIVSLFVLKAKELSWLNRFALKSDPTYGRHAQRRLDQLRRTGDAILEQAPGLLNRAKEDIMLLGTSKRDGERIVIAPIGPEFLAVSLISNLQNNILIRGTNEQFDLTKH</sequence>
<evidence type="ECO:0000256" key="1">
    <source>
        <dbReference type="SAM" id="MobiDB-lite"/>
    </source>
</evidence>
<feature type="compositionally biased region" description="Polar residues" evidence="1">
    <location>
        <begin position="377"/>
        <end position="386"/>
    </location>
</feature>
<reference evidence="2 3" key="1">
    <citation type="submission" date="2019-12" db="EMBL/GenBank/DDBJ databases">
        <title>A genome sequence resource for the geographically widespread anthracnose pathogen Colletotrichum asianum.</title>
        <authorList>
            <person name="Meng Y."/>
        </authorList>
    </citation>
    <scope>NUCLEOTIDE SEQUENCE [LARGE SCALE GENOMIC DNA]</scope>
    <source>
        <strain evidence="2 3">ICMP 18580</strain>
    </source>
</reference>